<name>A0ABS5LQ98_9BURK</name>
<protein>
    <recommendedName>
        <fullName evidence="3">Integrase catalytic domain-containing protein</fullName>
    </recommendedName>
</protein>
<proteinExistence type="predicted"/>
<evidence type="ECO:0000313" key="1">
    <source>
        <dbReference type="EMBL" id="MBS3018381.1"/>
    </source>
</evidence>
<accession>A0ABS5LQ98</accession>
<organism evidence="1 2">
    <name type="scientific">Comamonas brasiliensis</name>
    <dbReference type="NCBI Taxonomy" id="1812482"/>
    <lineage>
        <taxon>Bacteria</taxon>
        <taxon>Pseudomonadati</taxon>
        <taxon>Pseudomonadota</taxon>
        <taxon>Betaproteobacteria</taxon>
        <taxon>Burkholderiales</taxon>
        <taxon>Comamonadaceae</taxon>
        <taxon>Comamonas</taxon>
    </lineage>
</organism>
<evidence type="ECO:0008006" key="3">
    <source>
        <dbReference type="Google" id="ProtNLM"/>
    </source>
</evidence>
<dbReference type="RefSeq" id="WP_211456259.1">
    <property type="nucleotide sequence ID" value="NZ_JAANES010000001.1"/>
</dbReference>
<comment type="caution">
    <text evidence="1">The sequence shown here is derived from an EMBL/GenBank/DDBJ whole genome shotgun (WGS) entry which is preliminary data.</text>
</comment>
<keyword evidence="2" id="KW-1185">Reference proteome</keyword>
<sequence>MSVKQLLTRNSDYKTWPSVDTSALSETDKCRYIKLHDAIVDVCQGSLPRTICNRYGISKSLMAYYLDRCLKTHPDGKIFGFRALISYSRSEDYRRHADIDHKYSRYGFSGAFSKIMIDNPGIEEWLISQLEGKRVAGIGVKISSLHQEFLNELRNSGFKTNQYPFTTSRHAYEAFSVHVKKLLSSDNSAMHSTFWGEGASQGGGRNEKSAILKPVVSLERCAYDEYSLPSITTIQVSLDYESAEIPLSRLYFCPVVDYFSAAILGFSLSIGRGFNSSDISKAFEFFISPIEYKEDIIFSGSEKLSGEGFPAEAIPFFKGRRISNLCLDNHLSHLANSVVVELRSRTGISVTFGPVNSWINRYVVEGIFSELQEDLRVLPSSTGSGPRDPLVADPVSKALKYKIHINYIIALVNKLCRRHNAQRRRALMSLTPNERISIDWDDESRFSIVPKYSGDFLMEPEISVEKIWVTVRGNQSKSRSPYIQLDEVQYTNDILRQSWCLIGKKLCVHIKGDYRTVKAFKEDGGYFGVLSVSGVWALTPHGREDRKEINRLYREGVFTDRTTDPVRMFQNFLITNVLHKTSIKSSKKIILNDANKLVRTLSANEASNIPGEFHSLTESKNDEKLAKNLGRREFFSNEPE</sequence>
<evidence type="ECO:0000313" key="2">
    <source>
        <dbReference type="Proteomes" id="UP001647436"/>
    </source>
</evidence>
<dbReference type="EMBL" id="JAANES010000001">
    <property type="protein sequence ID" value="MBS3018381.1"/>
    <property type="molecule type" value="Genomic_DNA"/>
</dbReference>
<reference evidence="1 2" key="1">
    <citation type="submission" date="2020-03" db="EMBL/GenBank/DDBJ databases">
        <title>The role of nitrogen metabolism on polyethylene biodegradation.</title>
        <authorList>
            <person name="Peixoto J."/>
            <person name="Vizzotto C.S."/>
            <person name="Ramos A."/>
            <person name="Alves G."/>
            <person name="Steindorff A."/>
            <person name="Kruger R."/>
        </authorList>
    </citation>
    <scope>NUCLEOTIDE SEQUENCE [LARGE SCALE GENOMIC DNA]</scope>
    <source>
        <strain evidence="1 2">PE63</strain>
    </source>
</reference>
<gene>
    <name evidence="1" type="ORF">DJFAAGMI_01113</name>
</gene>
<dbReference type="Proteomes" id="UP001647436">
    <property type="component" value="Unassembled WGS sequence"/>
</dbReference>